<sequence>MDFSSEGGVHHPDQRHSHSEDLRGGSDKIPARFQNVPEPRHLHHRYFENPFPEYSGMPLRDPSQYLEDALGLLRDIYHYFSGVNLGHTEIDIYTGTAGVAYACHRLSTQNLEEANRQMALRLADRCLDSALRHRNREQGFLTGDPGVLVVSAIFYKSVGNLEKAEDCLQEYVKICVTVDTLKVKDSTGDEMFAGRVGYLAGLLELWKAFPNNKVLSHVDVGKIVEAVVLSGRHYSKKKKLQDTCPLYFYHYGTDYLGAAHGISAILQILLCFPEALLSVRGAENDVRKSVDYVLCQQLTNGNFPATFGETDREDLVHWCHGAPGVIYMLAKAYLFWNDKTYLEACGRCSELIWRKGLLRKGSGICHGISGNGYPFLLMYRLTGNEMYLYRAHCFADFQFLPSVLDKSRTPDNPYSLFEGVSGAVCFLTDLVSPANAAFPFFDIFTDFKSTVDR</sequence>
<comment type="caution">
    <text evidence="4">The sequence shown here is derived from an EMBL/GenBank/DDBJ whole genome shotgun (WGS) entry which is preliminary data.</text>
</comment>
<dbReference type="AlphaFoldDB" id="A0A1D1UYE0"/>
<evidence type="ECO:0000256" key="2">
    <source>
        <dbReference type="PIRSR" id="PIRSR607822-1"/>
    </source>
</evidence>
<dbReference type="GO" id="GO:0005975">
    <property type="term" value="P:carbohydrate metabolic process"/>
    <property type="evidence" value="ECO:0007669"/>
    <property type="project" value="InterPro"/>
</dbReference>
<name>A0A1D1UYE0_RAMVA</name>
<dbReference type="EMBL" id="BDGG01000002">
    <property type="protein sequence ID" value="GAU93405.1"/>
    <property type="molecule type" value="Genomic_DNA"/>
</dbReference>
<feature type="region of interest" description="Disordered" evidence="3">
    <location>
        <begin position="1"/>
        <end position="31"/>
    </location>
</feature>
<dbReference type="InterPro" id="IPR020464">
    <property type="entry name" value="LanC-like_prot_euk"/>
</dbReference>
<dbReference type="SUPFAM" id="SSF158745">
    <property type="entry name" value="LanC-like"/>
    <property type="match status" value="1"/>
</dbReference>
<dbReference type="SMART" id="SM01260">
    <property type="entry name" value="LANC_like"/>
    <property type="match status" value="1"/>
</dbReference>
<evidence type="ECO:0000256" key="1">
    <source>
        <dbReference type="ARBA" id="ARBA00007179"/>
    </source>
</evidence>
<feature type="binding site" evidence="2">
    <location>
        <position position="319"/>
    </location>
    <ligand>
        <name>Zn(2+)</name>
        <dbReference type="ChEBI" id="CHEBI:29105"/>
    </ligand>
</feature>
<dbReference type="PRINTS" id="PR01951">
    <property type="entry name" value="LANCEUKARYTE"/>
</dbReference>
<dbReference type="PANTHER" id="PTHR12736">
    <property type="entry name" value="LANC-LIKE PROTEIN"/>
    <property type="match status" value="1"/>
</dbReference>
<dbReference type="PANTHER" id="PTHR12736:SF7">
    <property type="entry name" value="LANC-LIKE PROTEIN 3"/>
    <property type="match status" value="1"/>
</dbReference>
<dbReference type="PRINTS" id="PR01950">
    <property type="entry name" value="LANCSUPER"/>
</dbReference>
<keyword evidence="5" id="KW-1185">Reference proteome</keyword>
<gene>
    <name evidence="4" type="primary">RvY_05353-1</name>
    <name evidence="4" type="synonym">RvY_05353.1</name>
    <name evidence="4" type="ORF">RvY_05353</name>
</gene>
<feature type="binding site" evidence="2">
    <location>
        <position position="366"/>
    </location>
    <ligand>
        <name>Zn(2+)</name>
        <dbReference type="ChEBI" id="CHEBI:29105"/>
    </ligand>
</feature>
<feature type="binding site" evidence="2">
    <location>
        <position position="365"/>
    </location>
    <ligand>
        <name>Zn(2+)</name>
        <dbReference type="ChEBI" id="CHEBI:29105"/>
    </ligand>
</feature>
<evidence type="ECO:0008006" key="6">
    <source>
        <dbReference type="Google" id="ProtNLM"/>
    </source>
</evidence>
<dbReference type="OrthoDB" id="10257263at2759"/>
<dbReference type="GO" id="GO:0031179">
    <property type="term" value="P:peptide modification"/>
    <property type="evidence" value="ECO:0007669"/>
    <property type="project" value="InterPro"/>
</dbReference>
<evidence type="ECO:0000256" key="3">
    <source>
        <dbReference type="SAM" id="MobiDB-lite"/>
    </source>
</evidence>
<dbReference type="CDD" id="cd04794">
    <property type="entry name" value="euk_LANCL"/>
    <property type="match status" value="1"/>
</dbReference>
<evidence type="ECO:0000313" key="5">
    <source>
        <dbReference type="Proteomes" id="UP000186922"/>
    </source>
</evidence>
<dbReference type="Gene3D" id="1.50.10.10">
    <property type="match status" value="1"/>
</dbReference>
<dbReference type="Proteomes" id="UP000186922">
    <property type="component" value="Unassembled WGS sequence"/>
</dbReference>
<proteinExistence type="inferred from homology"/>
<accession>A0A1D1UYE0</accession>
<keyword evidence="2" id="KW-0479">Metal-binding</keyword>
<protein>
    <recommendedName>
        <fullName evidence="6">LanC-like protein 3 homolog</fullName>
    </recommendedName>
</protein>
<dbReference type="Pfam" id="PF05147">
    <property type="entry name" value="LANC_like"/>
    <property type="match status" value="1"/>
</dbReference>
<reference evidence="4 5" key="1">
    <citation type="journal article" date="2016" name="Nat. Commun.">
        <title>Extremotolerant tardigrade genome and improved radiotolerance of human cultured cells by tardigrade-unique protein.</title>
        <authorList>
            <person name="Hashimoto T."/>
            <person name="Horikawa D.D."/>
            <person name="Saito Y."/>
            <person name="Kuwahara H."/>
            <person name="Kozuka-Hata H."/>
            <person name="Shin-I T."/>
            <person name="Minakuchi Y."/>
            <person name="Ohishi K."/>
            <person name="Motoyama A."/>
            <person name="Aizu T."/>
            <person name="Enomoto A."/>
            <person name="Kondo K."/>
            <person name="Tanaka S."/>
            <person name="Hara Y."/>
            <person name="Koshikawa S."/>
            <person name="Sagara H."/>
            <person name="Miura T."/>
            <person name="Yokobori S."/>
            <person name="Miyagawa K."/>
            <person name="Suzuki Y."/>
            <person name="Kubo T."/>
            <person name="Oyama M."/>
            <person name="Kohara Y."/>
            <person name="Fujiyama A."/>
            <person name="Arakawa K."/>
            <person name="Katayama T."/>
            <person name="Toyoda A."/>
            <person name="Kunieda T."/>
        </authorList>
    </citation>
    <scope>NUCLEOTIDE SEQUENCE [LARGE SCALE GENOMIC DNA]</scope>
    <source>
        <strain evidence="4 5">YOKOZUNA-1</strain>
    </source>
</reference>
<dbReference type="GO" id="GO:0046872">
    <property type="term" value="F:metal ion binding"/>
    <property type="evidence" value="ECO:0007669"/>
    <property type="project" value="UniProtKB-KW"/>
</dbReference>
<organism evidence="4 5">
    <name type="scientific">Ramazzottius varieornatus</name>
    <name type="common">Water bear</name>
    <name type="synonym">Tardigrade</name>
    <dbReference type="NCBI Taxonomy" id="947166"/>
    <lineage>
        <taxon>Eukaryota</taxon>
        <taxon>Metazoa</taxon>
        <taxon>Ecdysozoa</taxon>
        <taxon>Tardigrada</taxon>
        <taxon>Eutardigrada</taxon>
        <taxon>Parachela</taxon>
        <taxon>Hypsibioidea</taxon>
        <taxon>Ramazzottiidae</taxon>
        <taxon>Ramazzottius</taxon>
    </lineage>
</organism>
<dbReference type="InterPro" id="IPR012341">
    <property type="entry name" value="6hp_glycosidase-like_sf"/>
</dbReference>
<feature type="compositionally biased region" description="Basic and acidic residues" evidence="3">
    <location>
        <begin position="8"/>
        <end position="30"/>
    </location>
</feature>
<dbReference type="GO" id="GO:0005886">
    <property type="term" value="C:plasma membrane"/>
    <property type="evidence" value="ECO:0007669"/>
    <property type="project" value="TreeGrafter"/>
</dbReference>
<comment type="similarity">
    <text evidence="1">Belongs to the LanC-like protein family.</text>
</comment>
<evidence type="ECO:0000313" key="4">
    <source>
        <dbReference type="EMBL" id="GAU93405.1"/>
    </source>
</evidence>
<keyword evidence="2" id="KW-0862">Zinc</keyword>
<dbReference type="InterPro" id="IPR007822">
    <property type="entry name" value="LANC-like"/>
</dbReference>